<dbReference type="AlphaFoldDB" id="A0AAD8GDI9"/>
<dbReference type="Proteomes" id="UP001230051">
    <property type="component" value="Unassembled WGS sequence"/>
</dbReference>
<organism evidence="1 2">
    <name type="scientific">Acipenser oxyrinchus oxyrinchus</name>
    <dbReference type="NCBI Taxonomy" id="40147"/>
    <lineage>
        <taxon>Eukaryota</taxon>
        <taxon>Metazoa</taxon>
        <taxon>Chordata</taxon>
        <taxon>Craniata</taxon>
        <taxon>Vertebrata</taxon>
        <taxon>Euteleostomi</taxon>
        <taxon>Actinopterygii</taxon>
        <taxon>Chondrostei</taxon>
        <taxon>Acipenseriformes</taxon>
        <taxon>Acipenseridae</taxon>
        <taxon>Acipenser</taxon>
    </lineage>
</organism>
<proteinExistence type="predicted"/>
<accession>A0AAD8GDI9</accession>
<gene>
    <name evidence="1" type="ORF">AOXY_G5016</name>
</gene>
<name>A0AAD8GDI9_ACIOX</name>
<sequence length="101" mass="11519">MKVKHLHLFGVQERHTPIKKPEGGVLCRDFLNAEPGIGDFHQVGSEMKLLLILMVIQVLGTRTWAETTMELCWQQGLPAGNRKQEQSADHTELFTLRQCDH</sequence>
<reference evidence="1" key="1">
    <citation type="submission" date="2022-02" db="EMBL/GenBank/DDBJ databases">
        <title>Atlantic sturgeon de novo genome assembly.</title>
        <authorList>
            <person name="Stock M."/>
            <person name="Klopp C."/>
            <person name="Guiguen Y."/>
            <person name="Cabau C."/>
            <person name="Parinello H."/>
            <person name="Santidrian Yebra-Pimentel E."/>
            <person name="Kuhl H."/>
            <person name="Dirks R.P."/>
            <person name="Guessner J."/>
            <person name="Wuertz S."/>
            <person name="Du K."/>
            <person name="Schartl M."/>
        </authorList>
    </citation>
    <scope>NUCLEOTIDE SEQUENCE</scope>
    <source>
        <strain evidence="1">STURGEONOMICS-FGT-2020</strain>
        <tissue evidence="1">Whole blood</tissue>
    </source>
</reference>
<evidence type="ECO:0000313" key="2">
    <source>
        <dbReference type="Proteomes" id="UP001230051"/>
    </source>
</evidence>
<comment type="caution">
    <text evidence="1">The sequence shown here is derived from an EMBL/GenBank/DDBJ whole genome shotgun (WGS) entry which is preliminary data.</text>
</comment>
<evidence type="ECO:0000313" key="1">
    <source>
        <dbReference type="EMBL" id="KAK1172442.1"/>
    </source>
</evidence>
<keyword evidence="2" id="KW-1185">Reference proteome</keyword>
<dbReference type="EMBL" id="JAGXEW010000004">
    <property type="protein sequence ID" value="KAK1172442.1"/>
    <property type="molecule type" value="Genomic_DNA"/>
</dbReference>
<protein>
    <submittedName>
        <fullName evidence="1">Uncharacterized protein</fullName>
    </submittedName>
</protein>